<accession>A0A853B454</accession>
<feature type="transmembrane region" description="Helical" evidence="1">
    <location>
        <begin position="154"/>
        <end position="175"/>
    </location>
</feature>
<proteinExistence type="predicted"/>
<dbReference type="EMBL" id="JACCFK010000001">
    <property type="protein sequence ID" value="NYI89531.1"/>
    <property type="molecule type" value="Genomic_DNA"/>
</dbReference>
<reference evidence="2 3" key="1">
    <citation type="submission" date="2020-07" db="EMBL/GenBank/DDBJ databases">
        <title>Sequencing the genomes of 1000 actinobacteria strains.</title>
        <authorList>
            <person name="Klenk H.-P."/>
        </authorList>
    </citation>
    <scope>NUCLEOTIDE SEQUENCE [LARGE SCALE GENOMIC DNA]</scope>
    <source>
        <strain evidence="2 3">DSM 104006</strain>
    </source>
</reference>
<dbReference type="RefSeq" id="WP_179773673.1">
    <property type="nucleotide sequence ID" value="NZ_JACCFK010000001.1"/>
</dbReference>
<feature type="transmembrane region" description="Helical" evidence="1">
    <location>
        <begin position="12"/>
        <end position="30"/>
    </location>
</feature>
<dbReference type="AlphaFoldDB" id="A0A853B454"/>
<dbReference type="NCBIfam" id="NF041646">
    <property type="entry name" value="VC0807_fam"/>
    <property type="match status" value="1"/>
</dbReference>
<keyword evidence="1" id="KW-0472">Membrane</keyword>
<dbReference type="Proteomes" id="UP000549616">
    <property type="component" value="Unassembled WGS sequence"/>
</dbReference>
<keyword evidence="1" id="KW-1133">Transmembrane helix</keyword>
<feature type="transmembrane region" description="Helical" evidence="1">
    <location>
        <begin position="36"/>
        <end position="55"/>
    </location>
</feature>
<evidence type="ECO:0000313" key="2">
    <source>
        <dbReference type="EMBL" id="NYI89531.1"/>
    </source>
</evidence>
<evidence type="ECO:0000256" key="1">
    <source>
        <dbReference type="SAM" id="Phobius"/>
    </source>
</evidence>
<gene>
    <name evidence="2" type="ORF">HNR02_002854</name>
</gene>
<feature type="transmembrane region" description="Helical" evidence="1">
    <location>
        <begin position="95"/>
        <end position="115"/>
    </location>
</feature>
<comment type="caution">
    <text evidence="2">The sequence shown here is derived from an EMBL/GenBank/DDBJ whole genome shotgun (WGS) entry which is preliminary data.</text>
</comment>
<evidence type="ECO:0008006" key="4">
    <source>
        <dbReference type="Google" id="ProtNLM"/>
    </source>
</evidence>
<feature type="transmembrane region" description="Helical" evidence="1">
    <location>
        <begin position="62"/>
        <end position="83"/>
    </location>
</feature>
<name>A0A853B454_9PSEU</name>
<keyword evidence="3" id="KW-1185">Reference proteome</keyword>
<keyword evidence="1" id="KW-0812">Transmembrane</keyword>
<evidence type="ECO:0000313" key="3">
    <source>
        <dbReference type="Proteomes" id="UP000549616"/>
    </source>
</evidence>
<sequence>MTNKAKNAVFESFGPLVIDAGVPVAMYYVLSGPGGMSTLAALAWSSALPLVRTLWSLARGRVNLLAVAILLVNVTGLALSLVVGDPRLMLAKDSAVTSVLGLAVLVSVALGRPLMTAGLKPWVTKGDPARVERWERLSGSSASFRNAERAFSRIWGAALLVECAVRLVGVCLLPVETMVWLGPVILGVSLTLATLVAGGRAAVPMERMVAAK</sequence>
<organism evidence="2 3">
    <name type="scientific">Amycolatopsis endophytica</name>
    <dbReference type="NCBI Taxonomy" id="860233"/>
    <lineage>
        <taxon>Bacteria</taxon>
        <taxon>Bacillati</taxon>
        <taxon>Actinomycetota</taxon>
        <taxon>Actinomycetes</taxon>
        <taxon>Pseudonocardiales</taxon>
        <taxon>Pseudonocardiaceae</taxon>
        <taxon>Amycolatopsis</taxon>
    </lineage>
</organism>
<protein>
    <recommendedName>
        <fullName evidence="4">DUF3159 domain-containing protein</fullName>
    </recommendedName>
</protein>
<feature type="transmembrane region" description="Helical" evidence="1">
    <location>
        <begin position="181"/>
        <end position="203"/>
    </location>
</feature>